<dbReference type="InterPro" id="IPR021326">
    <property type="entry name" value="DUF2931"/>
</dbReference>
<dbReference type="PROSITE" id="PS51257">
    <property type="entry name" value="PROKAR_LIPOPROTEIN"/>
    <property type="match status" value="1"/>
</dbReference>
<evidence type="ECO:0000313" key="4">
    <source>
        <dbReference type="Proteomes" id="UP000285349"/>
    </source>
</evidence>
<proteinExistence type="predicted"/>
<keyword evidence="2" id="KW-0732">Signal</keyword>
<gene>
    <name evidence="3" type="ORF">BK666_18200</name>
</gene>
<feature type="region of interest" description="Disordered" evidence="1">
    <location>
        <begin position="61"/>
        <end position="82"/>
    </location>
</feature>
<evidence type="ECO:0008006" key="5">
    <source>
        <dbReference type="Google" id="ProtNLM"/>
    </source>
</evidence>
<dbReference type="AlphaFoldDB" id="A0A423K133"/>
<dbReference type="Pfam" id="PF11153">
    <property type="entry name" value="DUF2931"/>
    <property type="match status" value="1"/>
</dbReference>
<dbReference type="OrthoDB" id="6993804at2"/>
<organism evidence="3 4">
    <name type="scientific">Pseudomonas frederiksbergensis</name>
    <dbReference type="NCBI Taxonomy" id="104087"/>
    <lineage>
        <taxon>Bacteria</taxon>
        <taxon>Pseudomonadati</taxon>
        <taxon>Pseudomonadota</taxon>
        <taxon>Gammaproteobacteria</taxon>
        <taxon>Pseudomonadales</taxon>
        <taxon>Pseudomonadaceae</taxon>
        <taxon>Pseudomonas</taxon>
    </lineage>
</organism>
<accession>A0A423K133</accession>
<sequence>MRVLVLFLGMLLVIGCQATDSQSKSELTRKWWSLSFNEPNYMKVWVEDSTVEDINGKLFPRRGGGRAAGSEPEDGTESARGWGEITGGVREVVGADLPKRIYVRWQSVVEPQTYRVWIDIPEEARKIMRESMSESCPTTPDEPAGTVSLVYVGLAPGGIAQVWVSDKCMKAVKVARAQAEIEPLGPHLGKSGGNYYPQSEKSKRYVERFGIPYGSW</sequence>
<evidence type="ECO:0000256" key="1">
    <source>
        <dbReference type="SAM" id="MobiDB-lite"/>
    </source>
</evidence>
<feature type="chain" id="PRO_5019405610" description="DUF2931 domain-containing protein" evidence="2">
    <location>
        <begin position="19"/>
        <end position="216"/>
    </location>
</feature>
<evidence type="ECO:0000313" key="3">
    <source>
        <dbReference type="EMBL" id="RON44286.1"/>
    </source>
</evidence>
<dbReference type="EMBL" id="MOBQ01000022">
    <property type="protein sequence ID" value="RON44286.1"/>
    <property type="molecule type" value="Genomic_DNA"/>
</dbReference>
<protein>
    <recommendedName>
        <fullName evidence="5">DUF2931 domain-containing protein</fullName>
    </recommendedName>
</protein>
<evidence type="ECO:0000256" key="2">
    <source>
        <dbReference type="SAM" id="SignalP"/>
    </source>
</evidence>
<name>A0A423K133_9PSED</name>
<comment type="caution">
    <text evidence="3">The sequence shown here is derived from an EMBL/GenBank/DDBJ whole genome shotgun (WGS) entry which is preliminary data.</text>
</comment>
<dbReference type="Proteomes" id="UP000285349">
    <property type="component" value="Unassembled WGS sequence"/>
</dbReference>
<feature type="signal peptide" evidence="2">
    <location>
        <begin position="1"/>
        <end position="18"/>
    </location>
</feature>
<dbReference type="RefSeq" id="WP_123511778.1">
    <property type="nucleotide sequence ID" value="NZ_MOBQ01000022.1"/>
</dbReference>
<reference evidence="3 4" key="1">
    <citation type="submission" date="2016-10" db="EMBL/GenBank/DDBJ databases">
        <title>Comparative genome analysis of multiple Pseudomonas spp. focuses on biocontrol and plant growth promoting traits.</title>
        <authorList>
            <person name="Tao X.-Y."/>
            <person name="Taylor C.G."/>
        </authorList>
    </citation>
    <scope>NUCLEOTIDE SEQUENCE [LARGE SCALE GENOMIC DNA]</scope>
    <source>
        <strain evidence="3 4">37A10</strain>
    </source>
</reference>